<protein>
    <recommendedName>
        <fullName evidence="10">Progonadoliberin</fullName>
    </recommendedName>
    <component>
        <recommendedName>
            <fullName evidence="10">Gonadoliberin</fullName>
        </recommendedName>
        <alternativeName>
            <fullName evidence="10">Gonadotropin-releasing hormone</fullName>
            <shortName evidence="10">GnRH</shortName>
        </alternativeName>
        <alternativeName>
            <fullName evidence="10">Luliberin</fullName>
        </alternativeName>
        <alternativeName>
            <fullName evidence="10">Luteinizing hormone-releasing hormone</fullName>
            <shortName evidence="10">LH-RH</shortName>
        </alternativeName>
    </component>
    <component>
        <recommendedName>
            <fullName evidence="10">GnRH-associated peptide</fullName>
        </recommendedName>
        <alternativeName>
            <fullName evidence="10">GnRH-associated peptide</fullName>
        </alternativeName>
    </component>
</protein>
<dbReference type="AlphaFoldDB" id="A0A8C5C164"/>
<name>A0A8C5C164_GADMO</name>
<dbReference type="GeneTree" id="ENSGT00390000009274"/>
<dbReference type="GO" id="GO:0005615">
    <property type="term" value="C:extracellular space"/>
    <property type="evidence" value="ECO:0007669"/>
    <property type="project" value="TreeGrafter"/>
</dbReference>
<keyword evidence="5" id="KW-0165">Cleavage on pair of basic residues</keyword>
<accession>A0A8C5C164</accession>
<evidence type="ECO:0000256" key="1">
    <source>
        <dbReference type="ARBA" id="ARBA00002800"/>
    </source>
</evidence>
<keyword evidence="6 10" id="KW-0372">Hormone</keyword>
<keyword evidence="12" id="KW-1185">Reference proteome</keyword>
<organism evidence="11 12">
    <name type="scientific">Gadus morhua</name>
    <name type="common">Atlantic cod</name>
    <dbReference type="NCBI Taxonomy" id="8049"/>
    <lineage>
        <taxon>Eukaryota</taxon>
        <taxon>Metazoa</taxon>
        <taxon>Chordata</taxon>
        <taxon>Craniata</taxon>
        <taxon>Vertebrata</taxon>
        <taxon>Euteleostomi</taxon>
        <taxon>Actinopterygii</taxon>
        <taxon>Neopterygii</taxon>
        <taxon>Teleostei</taxon>
        <taxon>Neoteleostei</taxon>
        <taxon>Acanthomorphata</taxon>
        <taxon>Zeiogadaria</taxon>
        <taxon>Gadariae</taxon>
        <taxon>Gadiformes</taxon>
        <taxon>Gadoidei</taxon>
        <taxon>Gadidae</taxon>
        <taxon>Gadus</taxon>
    </lineage>
</organism>
<evidence type="ECO:0000256" key="4">
    <source>
        <dbReference type="ARBA" id="ARBA00022525"/>
    </source>
</evidence>
<dbReference type="GO" id="GO:0031530">
    <property type="term" value="F:gonadotropin-releasing hormone receptor binding"/>
    <property type="evidence" value="ECO:0007669"/>
    <property type="project" value="TreeGrafter"/>
</dbReference>
<keyword evidence="7" id="KW-0732">Signal</keyword>
<keyword evidence="4" id="KW-0964">Secreted</keyword>
<evidence type="ECO:0000256" key="9">
    <source>
        <dbReference type="ARBA" id="ARBA00023283"/>
    </source>
</evidence>
<dbReference type="PANTHER" id="PTHR10522">
    <property type="entry name" value="GONADOLIBERIN"/>
    <property type="match status" value="1"/>
</dbReference>
<dbReference type="InterPro" id="IPR002012">
    <property type="entry name" value="GnRH"/>
</dbReference>
<comment type="subcellular location">
    <subcellularLocation>
        <location evidence="2 10">Secreted</location>
    </subcellularLocation>
</comment>
<evidence type="ECO:0000256" key="8">
    <source>
        <dbReference type="ARBA" id="ARBA00022815"/>
    </source>
</evidence>
<dbReference type="Ensembl" id="ENSGMOT00000054627.1">
    <property type="protein sequence ID" value="ENSGMOP00000053918.1"/>
    <property type="gene ID" value="ENSGMOG00000016680.2"/>
</dbReference>
<evidence type="ECO:0000256" key="6">
    <source>
        <dbReference type="ARBA" id="ARBA00022702"/>
    </source>
</evidence>
<dbReference type="InterPro" id="IPR019792">
    <property type="entry name" value="Gonadoliberin"/>
</dbReference>
<comment type="function">
    <text evidence="1 10">Stimulates the secretion of gonadotropins.</text>
</comment>
<keyword evidence="8 10" id="KW-0027">Amidation</keyword>
<evidence type="ECO:0000256" key="3">
    <source>
        <dbReference type="ARBA" id="ARBA00010968"/>
    </source>
</evidence>
<reference evidence="11" key="1">
    <citation type="submission" date="2025-08" db="UniProtKB">
        <authorList>
            <consortium name="Ensembl"/>
        </authorList>
    </citation>
    <scope>IDENTIFICATION</scope>
</reference>
<reference evidence="11" key="2">
    <citation type="submission" date="2025-09" db="UniProtKB">
        <authorList>
            <consortium name="Ensembl"/>
        </authorList>
    </citation>
    <scope>IDENTIFICATION</scope>
</reference>
<dbReference type="PROSITE" id="PS00473">
    <property type="entry name" value="GNRH"/>
    <property type="match status" value="1"/>
</dbReference>
<comment type="similarity">
    <text evidence="3 10">Belongs to the GnRH family.</text>
</comment>
<keyword evidence="9" id="KW-0873">Pyrrolidone carboxylic acid</keyword>
<dbReference type="PANTHER" id="PTHR10522:SF6">
    <property type="entry name" value="PROGONADOLIBERIN-2"/>
    <property type="match status" value="1"/>
</dbReference>
<sequence>MHFLNYILFSSPRQRWGEGNAGNCIVIPTISSYKHGCVLFLNVMVVSSLSPAAAMESSSKVTVQVFFLLLVVQVTLTQHWSYGWLPGGKRSVGELEATIRMMGTGGEVPLMEDPRDPALERLRPYSLVNDEAVRFQKKKRLLHD</sequence>
<evidence type="ECO:0000313" key="12">
    <source>
        <dbReference type="Proteomes" id="UP000694546"/>
    </source>
</evidence>
<evidence type="ECO:0000256" key="7">
    <source>
        <dbReference type="ARBA" id="ARBA00022729"/>
    </source>
</evidence>
<proteinExistence type="inferred from homology"/>
<evidence type="ECO:0000256" key="5">
    <source>
        <dbReference type="ARBA" id="ARBA00022685"/>
    </source>
</evidence>
<evidence type="ECO:0000313" key="11">
    <source>
        <dbReference type="Ensembl" id="ENSGMOP00000053918.1"/>
    </source>
</evidence>
<dbReference type="Pfam" id="PF00446">
    <property type="entry name" value="GnRH"/>
    <property type="match status" value="1"/>
</dbReference>
<dbReference type="GO" id="GO:0005183">
    <property type="term" value="F:gonadotropin hormone-releasing hormone activity"/>
    <property type="evidence" value="ECO:0007669"/>
    <property type="project" value="TreeGrafter"/>
</dbReference>
<evidence type="ECO:0000256" key="2">
    <source>
        <dbReference type="ARBA" id="ARBA00004613"/>
    </source>
</evidence>
<gene>
    <name evidence="11" type="primary">gnrh3</name>
</gene>
<evidence type="ECO:0000256" key="10">
    <source>
        <dbReference type="RuleBase" id="RU000635"/>
    </source>
</evidence>
<dbReference type="Proteomes" id="UP000694546">
    <property type="component" value="Chromosome 15"/>
</dbReference>